<dbReference type="GO" id="GO:0030154">
    <property type="term" value="P:cell differentiation"/>
    <property type="evidence" value="ECO:0007669"/>
    <property type="project" value="TreeGrafter"/>
</dbReference>
<keyword evidence="6" id="KW-0804">Transcription</keyword>
<dbReference type="EMBL" id="CAJNOJ010000001">
    <property type="protein sequence ID" value="CAF0721639.1"/>
    <property type="molecule type" value="Genomic_DNA"/>
</dbReference>
<evidence type="ECO:0000256" key="8">
    <source>
        <dbReference type="ARBA" id="ARBA00023242"/>
    </source>
</evidence>
<dbReference type="GO" id="GO:0008270">
    <property type="term" value="F:zinc ion binding"/>
    <property type="evidence" value="ECO:0007669"/>
    <property type="project" value="UniProtKB-KW"/>
</dbReference>
<dbReference type="OrthoDB" id="6355676at2759"/>
<evidence type="ECO:0000256" key="7">
    <source>
        <dbReference type="ARBA" id="ARBA00023170"/>
    </source>
</evidence>
<dbReference type="PROSITE" id="PS51030">
    <property type="entry name" value="NUCLEAR_REC_DBD_2"/>
    <property type="match status" value="1"/>
</dbReference>
<keyword evidence="7" id="KW-0675">Receptor</keyword>
<evidence type="ECO:0000256" key="3">
    <source>
        <dbReference type="ARBA" id="ARBA00022833"/>
    </source>
</evidence>
<dbReference type="GO" id="GO:0000978">
    <property type="term" value="F:RNA polymerase II cis-regulatory region sequence-specific DNA binding"/>
    <property type="evidence" value="ECO:0007669"/>
    <property type="project" value="TreeGrafter"/>
</dbReference>
<dbReference type="PANTHER" id="PTHR24082:SF283">
    <property type="entry name" value="NUCLEAR HORMONE RECEPTOR HR96"/>
    <property type="match status" value="1"/>
</dbReference>
<keyword evidence="8" id="KW-0539">Nucleus</keyword>
<keyword evidence="3" id="KW-0862">Zinc</keyword>
<keyword evidence="1" id="KW-0479">Metal-binding</keyword>
<comment type="caution">
    <text evidence="10">The sequence shown here is derived from an EMBL/GenBank/DDBJ whole genome shotgun (WGS) entry which is preliminary data.</text>
</comment>
<keyword evidence="5" id="KW-0238">DNA-binding</keyword>
<evidence type="ECO:0000256" key="1">
    <source>
        <dbReference type="ARBA" id="ARBA00022723"/>
    </source>
</evidence>
<evidence type="ECO:0000259" key="9">
    <source>
        <dbReference type="PROSITE" id="PS51030"/>
    </source>
</evidence>
<dbReference type="InterPro" id="IPR050234">
    <property type="entry name" value="Nuclear_hormone_rcpt_NR1"/>
</dbReference>
<evidence type="ECO:0000256" key="6">
    <source>
        <dbReference type="ARBA" id="ARBA00023163"/>
    </source>
</evidence>
<dbReference type="AlphaFoldDB" id="A0A813MGJ4"/>
<organism evidence="10 13">
    <name type="scientific">Adineta ricciae</name>
    <name type="common">Rotifer</name>
    <dbReference type="NCBI Taxonomy" id="249248"/>
    <lineage>
        <taxon>Eukaryota</taxon>
        <taxon>Metazoa</taxon>
        <taxon>Spiralia</taxon>
        <taxon>Gnathifera</taxon>
        <taxon>Rotifera</taxon>
        <taxon>Eurotatoria</taxon>
        <taxon>Bdelloidea</taxon>
        <taxon>Adinetida</taxon>
        <taxon>Adinetidae</taxon>
        <taxon>Adineta</taxon>
    </lineage>
</organism>
<reference evidence="10" key="1">
    <citation type="submission" date="2021-02" db="EMBL/GenBank/DDBJ databases">
        <authorList>
            <person name="Nowell W R."/>
        </authorList>
    </citation>
    <scope>NUCLEOTIDE SEQUENCE</scope>
</reference>
<keyword evidence="2" id="KW-0863">Zinc-finger</keyword>
<dbReference type="Proteomes" id="UP000663852">
    <property type="component" value="Unassembled WGS sequence"/>
</dbReference>
<dbReference type="SMART" id="SM00399">
    <property type="entry name" value="ZnF_C4"/>
    <property type="match status" value="1"/>
</dbReference>
<protein>
    <recommendedName>
        <fullName evidence="9">Nuclear receptor domain-containing protein</fullName>
    </recommendedName>
</protein>
<dbReference type="EMBL" id="CAJNOR010002155">
    <property type="protein sequence ID" value="CAF1255312.1"/>
    <property type="molecule type" value="Genomic_DNA"/>
</dbReference>
<keyword evidence="12" id="KW-1185">Reference proteome</keyword>
<evidence type="ECO:0000256" key="5">
    <source>
        <dbReference type="ARBA" id="ARBA00023125"/>
    </source>
</evidence>
<gene>
    <name evidence="10" type="ORF">EDS130_LOCUS306</name>
    <name evidence="11" type="ORF">XAT740_LOCUS26482</name>
</gene>
<proteinExistence type="predicted"/>
<dbReference type="InterPro" id="IPR001628">
    <property type="entry name" value="Znf_hrmn_rcpt"/>
</dbReference>
<dbReference type="Gene3D" id="3.30.50.10">
    <property type="entry name" value="Erythroid Transcription Factor GATA-1, subunit A"/>
    <property type="match status" value="1"/>
</dbReference>
<evidence type="ECO:0000313" key="11">
    <source>
        <dbReference type="EMBL" id="CAF1255312.1"/>
    </source>
</evidence>
<accession>A0A813MGJ4</accession>
<dbReference type="GO" id="GO:0000122">
    <property type="term" value="P:negative regulation of transcription by RNA polymerase II"/>
    <property type="evidence" value="ECO:0007669"/>
    <property type="project" value="TreeGrafter"/>
</dbReference>
<dbReference type="PANTHER" id="PTHR24082">
    <property type="entry name" value="NUCLEAR HORMONE RECEPTOR"/>
    <property type="match status" value="1"/>
</dbReference>
<dbReference type="PROSITE" id="PS00031">
    <property type="entry name" value="NUCLEAR_REC_DBD_1"/>
    <property type="match status" value="1"/>
</dbReference>
<evidence type="ECO:0000313" key="13">
    <source>
        <dbReference type="Proteomes" id="UP000663852"/>
    </source>
</evidence>
<dbReference type="SUPFAM" id="SSF57716">
    <property type="entry name" value="Glucocorticoid receptor-like (DNA-binding domain)"/>
    <property type="match status" value="1"/>
</dbReference>
<dbReference type="InterPro" id="IPR013088">
    <property type="entry name" value="Znf_NHR/GATA"/>
</dbReference>
<dbReference type="GO" id="GO:0045944">
    <property type="term" value="P:positive regulation of transcription by RNA polymerase II"/>
    <property type="evidence" value="ECO:0007669"/>
    <property type="project" value="TreeGrafter"/>
</dbReference>
<evidence type="ECO:0000313" key="12">
    <source>
        <dbReference type="Proteomes" id="UP000663828"/>
    </source>
</evidence>
<dbReference type="Proteomes" id="UP000663828">
    <property type="component" value="Unassembled WGS sequence"/>
</dbReference>
<keyword evidence="4" id="KW-0805">Transcription regulation</keyword>
<feature type="domain" description="Nuclear receptor" evidence="9">
    <location>
        <begin position="21"/>
        <end position="97"/>
    </location>
</feature>
<evidence type="ECO:0000313" key="10">
    <source>
        <dbReference type="EMBL" id="CAF0721639.1"/>
    </source>
</evidence>
<evidence type="ECO:0000256" key="2">
    <source>
        <dbReference type="ARBA" id="ARBA00022771"/>
    </source>
</evidence>
<dbReference type="Pfam" id="PF00105">
    <property type="entry name" value="zf-C4"/>
    <property type="match status" value="1"/>
</dbReference>
<dbReference type="PRINTS" id="PR00047">
    <property type="entry name" value="STROIDFINGER"/>
</dbReference>
<sequence length="382" mass="44593">MENDSSYHSNSSITCLMFDTRALCVVCGAPAIGRNFDAYTCLSCKAFFRRNAYNDQVRFTCRSSSSCEITTLTRRHCSACRLNKCFRQGMKKELIRSLVAIKQATSGAIIRRSHRESQSPLLTTINHVVIDDQSVLSLDDWNLLSNIQNAYEEYCVEPFLASHERISLIVTTQPYRTRIKLQRLIDLIKKYYLIVVSFIKHVLEFDPSTEHDYIYIQNNLRALSLLNVSELMKCNILKHAPWEYDRCLFELVLTEDILQRFEQHLHIYQTTSPHDAVIIKLFLISLAFSSRIYPIFGKDQYHSMDFYPFPQQLVSAQNYYITLLWKYVIYRLGIHNAIIYSARFIQHFLRQQMLDADVLNIINNRDDHGQLVALIRSELSDN</sequence>
<evidence type="ECO:0000256" key="4">
    <source>
        <dbReference type="ARBA" id="ARBA00023015"/>
    </source>
</evidence>
<dbReference type="GO" id="GO:0004879">
    <property type="term" value="F:nuclear receptor activity"/>
    <property type="evidence" value="ECO:0007669"/>
    <property type="project" value="TreeGrafter"/>
</dbReference>
<name>A0A813MGJ4_ADIRI</name>